<dbReference type="InterPro" id="IPR019734">
    <property type="entry name" value="TPR_rpt"/>
</dbReference>
<dbReference type="InParanoid" id="A0A330LGR3"/>
<keyword evidence="1" id="KW-0802">TPR repeat</keyword>
<keyword evidence="4" id="KW-1185">Reference proteome</keyword>
<proteinExistence type="predicted"/>
<dbReference type="SMART" id="SM00028">
    <property type="entry name" value="TPR"/>
    <property type="match status" value="2"/>
</dbReference>
<dbReference type="AlphaFoldDB" id="A0A330LGR3"/>
<evidence type="ECO:0000256" key="2">
    <source>
        <dbReference type="SAM" id="SignalP"/>
    </source>
</evidence>
<dbReference type="PROSITE" id="PS51257">
    <property type="entry name" value="PROKAR_LIPOPROTEIN"/>
    <property type="match status" value="1"/>
</dbReference>
<keyword evidence="2" id="KW-0732">Signal</keyword>
<evidence type="ECO:0000313" key="3">
    <source>
        <dbReference type="EMBL" id="SPP66311.1"/>
    </source>
</evidence>
<evidence type="ECO:0000256" key="1">
    <source>
        <dbReference type="PROSITE-ProRule" id="PRU00339"/>
    </source>
</evidence>
<dbReference type="RefSeq" id="WP_181416907.1">
    <property type="nucleotide sequence ID" value="NZ_OUNR01000019.1"/>
</dbReference>
<accession>A0A330LGR3</accession>
<protein>
    <submittedName>
        <fullName evidence="3">Uncharacterized protein</fullName>
    </submittedName>
</protein>
<feature type="repeat" description="TPR" evidence="1">
    <location>
        <begin position="72"/>
        <end position="105"/>
    </location>
</feature>
<evidence type="ECO:0000313" key="4">
    <source>
        <dbReference type="Proteomes" id="UP000248168"/>
    </source>
</evidence>
<feature type="chain" id="PRO_5016430440" evidence="2">
    <location>
        <begin position="23"/>
        <end position="135"/>
    </location>
</feature>
<dbReference type="InterPro" id="IPR011990">
    <property type="entry name" value="TPR-like_helical_dom_sf"/>
</dbReference>
<dbReference type="PROSITE" id="PS50005">
    <property type="entry name" value="TPR"/>
    <property type="match status" value="1"/>
</dbReference>
<dbReference type="Pfam" id="PF13414">
    <property type="entry name" value="TPR_11"/>
    <property type="match status" value="1"/>
</dbReference>
<dbReference type="Gene3D" id="1.25.40.10">
    <property type="entry name" value="Tetratricopeptide repeat domain"/>
    <property type="match status" value="1"/>
</dbReference>
<dbReference type="Proteomes" id="UP000248168">
    <property type="component" value="Unassembled WGS sequence"/>
</dbReference>
<sequence>MLSKTMVIVPIALIMWSGCQSTAPPTLLSAPTGVSAPAAQHNEEGILAYKQNRWAEAQQHFEAAITTVPILAEAHYNLGKTLYKLNAFKEGDAHFIEAANLAPGNKVIWDSPALKHVTVPEKEPPGGSDGHGHGH</sequence>
<name>A0A330LGR3_9BACT</name>
<dbReference type="EMBL" id="OUNR01000019">
    <property type="protein sequence ID" value="SPP66311.1"/>
    <property type="molecule type" value="Genomic_DNA"/>
</dbReference>
<organism evidence="3 4">
    <name type="scientific">Nitrospira lenta</name>
    <dbReference type="NCBI Taxonomy" id="1436998"/>
    <lineage>
        <taxon>Bacteria</taxon>
        <taxon>Pseudomonadati</taxon>
        <taxon>Nitrospirota</taxon>
        <taxon>Nitrospiria</taxon>
        <taxon>Nitrospirales</taxon>
        <taxon>Nitrospiraceae</taxon>
        <taxon>Nitrospira</taxon>
    </lineage>
</organism>
<gene>
    <name evidence="3" type="ORF">NITLEN_60114</name>
</gene>
<reference evidence="4" key="1">
    <citation type="submission" date="2018-04" db="EMBL/GenBank/DDBJ databases">
        <authorList>
            <person name="Lucker S."/>
            <person name="Sakoula D."/>
        </authorList>
    </citation>
    <scope>NUCLEOTIDE SEQUENCE [LARGE SCALE GENOMIC DNA]</scope>
</reference>
<dbReference type="SUPFAM" id="SSF48452">
    <property type="entry name" value="TPR-like"/>
    <property type="match status" value="1"/>
</dbReference>
<feature type="signal peptide" evidence="2">
    <location>
        <begin position="1"/>
        <end position="22"/>
    </location>
</feature>